<evidence type="ECO:0000256" key="4">
    <source>
        <dbReference type="ARBA" id="ARBA00016377"/>
    </source>
</evidence>
<dbReference type="SUPFAM" id="SSF55811">
    <property type="entry name" value="Nudix"/>
    <property type="match status" value="1"/>
</dbReference>
<dbReference type="Proteomes" id="UP001596303">
    <property type="component" value="Unassembled WGS sequence"/>
</dbReference>
<evidence type="ECO:0000313" key="10">
    <source>
        <dbReference type="Proteomes" id="UP001596303"/>
    </source>
</evidence>
<proteinExistence type="inferred from homology"/>
<evidence type="ECO:0000256" key="1">
    <source>
        <dbReference type="ARBA" id="ARBA00000847"/>
    </source>
</evidence>
<evidence type="ECO:0000256" key="7">
    <source>
        <dbReference type="ARBA" id="ARBA00032272"/>
    </source>
</evidence>
<dbReference type="InterPro" id="IPR000086">
    <property type="entry name" value="NUDIX_hydrolase_dom"/>
</dbReference>
<dbReference type="EMBL" id="JBHSSW010000013">
    <property type="protein sequence ID" value="MFC6198771.1"/>
    <property type="molecule type" value="Genomic_DNA"/>
</dbReference>
<comment type="caution">
    <text evidence="9">The sequence shown here is derived from an EMBL/GenBank/DDBJ whole genome shotgun (WGS) entry which is preliminary data.</text>
</comment>
<sequence length="153" mass="17326">MRDILKTDEVVEFPDSVCVLASSRNGDVLLVRQFRSTVDSFSLELPGGKVEPNENLIDAAHRELFEETGFKAGTLEKICKIDLDLSRSIHRTYLFYAENAERFGENKEGFDVLTVSTLNICKLLERKKITHAPTLVALQWKLLQEKARLGVES</sequence>
<dbReference type="PROSITE" id="PS00893">
    <property type="entry name" value="NUDIX_BOX"/>
    <property type="match status" value="1"/>
</dbReference>
<comment type="cofactor">
    <cofactor evidence="2">
        <name>Mg(2+)</name>
        <dbReference type="ChEBI" id="CHEBI:18420"/>
    </cofactor>
</comment>
<dbReference type="PANTHER" id="PTHR11839">
    <property type="entry name" value="UDP/ADP-SUGAR PYROPHOSPHATASE"/>
    <property type="match status" value="1"/>
</dbReference>
<evidence type="ECO:0000313" key="9">
    <source>
        <dbReference type="EMBL" id="MFC6198771.1"/>
    </source>
</evidence>
<evidence type="ECO:0000256" key="2">
    <source>
        <dbReference type="ARBA" id="ARBA00001946"/>
    </source>
</evidence>
<dbReference type="InterPro" id="IPR015797">
    <property type="entry name" value="NUDIX_hydrolase-like_dom_sf"/>
</dbReference>
<keyword evidence="5 9" id="KW-0378">Hydrolase</keyword>
<organism evidence="9 10">
    <name type="scientific">Ponticaulis profundi</name>
    <dbReference type="NCBI Taxonomy" id="2665222"/>
    <lineage>
        <taxon>Bacteria</taxon>
        <taxon>Pseudomonadati</taxon>
        <taxon>Pseudomonadota</taxon>
        <taxon>Alphaproteobacteria</taxon>
        <taxon>Hyphomonadales</taxon>
        <taxon>Hyphomonadaceae</taxon>
        <taxon>Ponticaulis</taxon>
    </lineage>
</organism>
<dbReference type="Pfam" id="PF00293">
    <property type="entry name" value="NUDIX"/>
    <property type="match status" value="1"/>
</dbReference>
<evidence type="ECO:0000259" key="8">
    <source>
        <dbReference type="PROSITE" id="PS51462"/>
    </source>
</evidence>
<dbReference type="PROSITE" id="PS51462">
    <property type="entry name" value="NUDIX"/>
    <property type="match status" value="1"/>
</dbReference>
<comment type="catalytic activity">
    <reaction evidence="1">
        <text>GDP-alpha-D-mannose + H2O = alpha-D-mannose 1-phosphate + GMP + 2 H(+)</text>
        <dbReference type="Rhea" id="RHEA:27978"/>
        <dbReference type="ChEBI" id="CHEBI:15377"/>
        <dbReference type="ChEBI" id="CHEBI:15378"/>
        <dbReference type="ChEBI" id="CHEBI:57527"/>
        <dbReference type="ChEBI" id="CHEBI:58115"/>
        <dbReference type="ChEBI" id="CHEBI:58409"/>
    </reaction>
</comment>
<gene>
    <name evidence="9" type="ORF">ACFQDM_11805</name>
</gene>
<protein>
    <recommendedName>
        <fullName evidence="4">GDP-mannose pyrophosphatase</fullName>
    </recommendedName>
    <alternativeName>
        <fullName evidence="6">GDP-mannose hydrolase</fullName>
    </alternativeName>
    <alternativeName>
        <fullName evidence="7">GDPMK</fullName>
    </alternativeName>
</protein>
<accession>A0ABW1SBY5</accession>
<comment type="similarity">
    <text evidence="3">Belongs to the Nudix hydrolase family. NudK subfamily.</text>
</comment>
<reference evidence="10" key="1">
    <citation type="journal article" date="2019" name="Int. J. Syst. Evol. Microbiol.">
        <title>The Global Catalogue of Microorganisms (GCM) 10K type strain sequencing project: providing services to taxonomists for standard genome sequencing and annotation.</title>
        <authorList>
            <consortium name="The Broad Institute Genomics Platform"/>
            <consortium name="The Broad Institute Genome Sequencing Center for Infectious Disease"/>
            <person name="Wu L."/>
            <person name="Ma J."/>
        </authorList>
    </citation>
    <scope>NUCLEOTIDE SEQUENCE [LARGE SCALE GENOMIC DNA]</scope>
    <source>
        <strain evidence="10">CGMCC-1.15741</strain>
    </source>
</reference>
<feature type="domain" description="Nudix hydrolase" evidence="8">
    <location>
        <begin position="12"/>
        <end position="142"/>
    </location>
</feature>
<name>A0ABW1SBY5_9PROT</name>
<dbReference type="InterPro" id="IPR020084">
    <property type="entry name" value="NUDIX_hydrolase_CS"/>
</dbReference>
<evidence type="ECO:0000256" key="5">
    <source>
        <dbReference type="ARBA" id="ARBA00022801"/>
    </source>
</evidence>
<dbReference type="Gene3D" id="3.90.79.10">
    <property type="entry name" value="Nucleoside Triphosphate Pyrophosphohydrolase"/>
    <property type="match status" value="1"/>
</dbReference>
<dbReference type="GO" id="GO:0016787">
    <property type="term" value="F:hydrolase activity"/>
    <property type="evidence" value="ECO:0007669"/>
    <property type="project" value="UniProtKB-KW"/>
</dbReference>
<dbReference type="PANTHER" id="PTHR11839:SF18">
    <property type="entry name" value="NUDIX HYDROLASE DOMAIN-CONTAINING PROTEIN"/>
    <property type="match status" value="1"/>
</dbReference>
<dbReference type="CDD" id="cd03424">
    <property type="entry name" value="NUDIX_ADPRase_Nudt5_UGPPase_Nudt14"/>
    <property type="match status" value="1"/>
</dbReference>
<keyword evidence="10" id="KW-1185">Reference proteome</keyword>
<dbReference type="RefSeq" id="WP_377379279.1">
    <property type="nucleotide sequence ID" value="NZ_JBHSSW010000013.1"/>
</dbReference>
<evidence type="ECO:0000256" key="6">
    <source>
        <dbReference type="ARBA" id="ARBA00032162"/>
    </source>
</evidence>
<evidence type="ECO:0000256" key="3">
    <source>
        <dbReference type="ARBA" id="ARBA00007275"/>
    </source>
</evidence>